<feature type="region of interest" description="Disordered" evidence="1">
    <location>
        <begin position="209"/>
        <end position="271"/>
    </location>
</feature>
<dbReference type="Pfam" id="PF00004">
    <property type="entry name" value="AAA"/>
    <property type="match status" value="1"/>
</dbReference>
<dbReference type="PANTHER" id="PTHR23389:SF21">
    <property type="entry name" value="ATPASE FAMILY AAA DOMAIN-CONTAINING PROTEIN 5"/>
    <property type="match status" value="1"/>
</dbReference>
<dbReference type="RefSeq" id="XP_046586676.1">
    <property type="nucleotide sequence ID" value="XM_046730720.1"/>
</dbReference>
<feature type="region of interest" description="Disordered" evidence="1">
    <location>
        <begin position="1"/>
        <end position="59"/>
    </location>
</feature>
<dbReference type="Proteomes" id="UP000829291">
    <property type="component" value="Chromosome 2"/>
</dbReference>
<feature type="domain" description="AAA+ ATPase" evidence="2">
    <location>
        <begin position="702"/>
        <end position="840"/>
    </location>
</feature>
<protein>
    <submittedName>
        <fullName evidence="4">ATPase family AAA domain-containing protein 5 isoform X1</fullName>
    </submittedName>
</protein>
<dbReference type="GeneID" id="107225854"/>
<evidence type="ECO:0000259" key="2">
    <source>
        <dbReference type="SMART" id="SM00382"/>
    </source>
</evidence>
<feature type="compositionally biased region" description="Basic residues" evidence="1">
    <location>
        <begin position="610"/>
        <end position="624"/>
    </location>
</feature>
<feature type="compositionally biased region" description="Basic and acidic residues" evidence="1">
    <location>
        <begin position="251"/>
        <end position="261"/>
    </location>
</feature>
<feature type="compositionally biased region" description="Basic residues" evidence="1">
    <location>
        <begin position="332"/>
        <end position="343"/>
    </location>
</feature>
<feature type="region of interest" description="Disordered" evidence="1">
    <location>
        <begin position="144"/>
        <end position="191"/>
    </location>
</feature>
<feature type="region of interest" description="Disordered" evidence="1">
    <location>
        <begin position="606"/>
        <end position="645"/>
    </location>
</feature>
<reference evidence="4" key="1">
    <citation type="submission" date="2025-08" db="UniProtKB">
        <authorList>
            <consortium name="RefSeq"/>
        </authorList>
    </citation>
    <scope>IDENTIFICATION</scope>
    <source>
        <tissue evidence="4">Thorax and Abdomen</tissue>
    </source>
</reference>
<feature type="compositionally biased region" description="Basic and acidic residues" evidence="1">
    <location>
        <begin position="378"/>
        <end position="390"/>
    </location>
</feature>
<keyword evidence="3" id="KW-1185">Reference proteome</keyword>
<name>A0ABM3FF81_NEOLC</name>
<dbReference type="PANTHER" id="PTHR23389">
    <property type="entry name" value="CHROMOSOME TRANSMISSION FIDELITY FACTOR 18"/>
    <property type="match status" value="1"/>
</dbReference>
<feature type="compositionally biased region" description="Basic residues" evidence="1">
    <location>
        <begin position="391"/>
        <end position="402"/>
    </location>
</feature>
<organism evidence="3 4">
    <name type="scientific">Neodiprion lecontei</name>
    <name type="common">Redheaded pine sawfly</name>
    <dbReference type="NCBI Taxonomy" id="441921"/>
    <lineage>
        <taxon>Eukaryota</taxon>
        <taxon>Metazoa</taxon>
        <taxon>Ecdysozoa</taxon>
        <taxon>Arthropoda</taxon>
        <taxon>Hexapoda</taxon>
        <taxon>Insecta</taxon>
        <taxon>Pterygota</taxon>
        <taxon>Neoptera</taxon>
        <taxon>Endopterygota</taxon>
        <taxon>Hymenoptera</taxon>
        <taxon>Tenthredinoidea</taxon>
        <taxon>Diprionidae</taxon>
        <taxon>Diprioninae</taxon>
        <taxon>Neodiprion</taxon>
    </lineage>
</organism>
<dbReference type="InterPro" id="IPR003593">
    <property type="entry name" value="AAA+_ATPase"/>
</dbReference>
<dbReference type="SMART" id="SM00382">
    <property type="entry name" value="AAA"/>
    <property type="match status" value="1"/>
</dbReference>
<feature type="compositionally biased region" description="Basic and acidic residues" evidence="1">
    <location>
        <begin position="209"/>
        <end position="224"/>
    </location>
</feature>
<feature type="compositionally biased region" description="Polar residues" evidence="1">
    <location>
        <begin position="235"/>
        <end position="250"/>
    </location>
</feature>
<feature type="region of interest" description="Disordered" evidence="1">
    <location>
        <begin position="308"/>
        <end position="420"/>
    </location>
</feature>
<feature type="compositionally biased region" description="Polar residues" evidence="1">
    <location>
        <begin position="17"/>
        <end position="33"/>
    </location>
</feature>
<accession>A0ABM3FF81</accession>
<dbReference type="SUPFAM" id="SSF52540">
    <property type="entry name" value="P-loop containing nucleoside triphosphate hydrolases"/>
    <property type="match status" value="1"/>
</dbReference>
<feature type="compositionally biased region" description="Polar residues" evidence="1">
    <location>
        <begin position="147"/>
        <end position="160"/>
    </location>
</feature>
<proteinExistence type="predicted"/>
<evidence type="ECO:0000256" key="1">
    <source>
        <dbReference type="SAM" id="MobiDB-lite"/>
    </source>
</evidence>
<feature type="compositionally biased region" description="Basic and acidic residues" evidence="1">
    <location>
        <begin position="170"/>
        <end position="191"/>
    </location>
</feature>
<feature type="compositionally biased region" description="Polar residues" evidence="1">
    <location>
        <begin position="368"/>
        <end position="377"/>
    </location>
</feature>
<evidence type="ECO:0000313" key="4">
    <source>
        <dbReference type="RefSeq" id="XP_046586676.1"/>
    </source>
</evidence>
<feature type="compositionally biased region" description="Basic and acidic residues" evidence="1">
    <location>
        <begin position="403"/>
        <end position="413"/>
    </location>
</feature>
<evidence type="ECO:0000313" key="3">
    <source>
        <dbReference type="Proteomes" id="UP000829291"/>
    </source>
</evidence>
<dbReference type="InterPro" id="IPR003959">
    <property type="entry name" value="ATPase_AAA_core"/>
</dbReference>
<sequence>MKNLTHYFVSPPKTRQEVTASPGDNQNSATPSNADGDKKYAASVDCTREEAELGSGKKTPVKRRLRVKLKISVNDSRTTRCDIINNKDDTVEKTPSPFAVHSSNTRSPVSGNEDSTPFIDSCAKDKVTPNAFKVLMMGKKPLRLNMLPTSSPRDGENNINRSKEHKKKLKDNQRKLIVTADEKGYSKRKNTEADEIEVIENRPKKRAKLFDRKEVENREKNSDKRAKRKGEARKNTAQGFLNSMRSSNSDKGVEIEEDQAKEGTSTVAKDLVVRQPPSLSLSMSSSSSFSTDNTLKTKTKWTMRVQLHSQSDNEEVRDGSSSNDDYIFTPKTKVKFRKTKIRSNNREGKTEERRKSMECKKQDKTNDSRNATNSISKFDSELSQTREMKHQSRRKNKAKKGNRNIDEDIKQSTDKNPLIDTIESSKTNVIKNPGEQSIIVVNEIMAESNDCPAMMVKKKLAPLFVKKSKPNSATVEARRNFLLSGIPENLKKIISEPRTCYNDIGSSTMPFPMVSHVSQLPAEPDSEEISCQTLHKRKQELSLLSFSVNSSHFKSLFDCKEALPKVMEKSELNEIDRVEKINFESVLTDIESRCSETRTMWASISSSLNHKAKRSPRKRTKKLSLQRNSNNPQEEENSENQNPTWTCKYKPISSGEVVGNDEAVTKLRNWLSGWRLPSLTDDHSSGDEFYSSDCDSHNSCENSQVAVLLGPHGSGKTASVYAIAAELGYRVLEVNASSRRTGKKITTDFQEATKSHRVKRVQGSLSVPMKKQPLDKKVPQKSLILIEDVDLIFEEDEGFISATFQLAANTKRPIVMTCKETCPHLNKMAPHQQFIHFQAAKGDRVSALLELISLAESGYRLPQPCLNILLRNGDLRQSLLQLQYILLSGPPSTSQLHSNTMATLWPDMQPLLYKPAIKLSKKYKKEKLNDKAIAEKNAKLVNTLAEKLDTISLISSLTETENPAAPPWSQKLNASLSLTEDFNPYSNFTDLGNDIAEWLHRFSFKSEQSFSLTNFDCIDQLAVKRKVKLGVDFALSQAIPSTLEHRSTATDYLPVVRTICRTEQNRAKANTKRGNRFHNYLHSLNLTSASNNILAAASTVFQDKHT</sequence>
<dbReference type="InterPro" id="IPR027417">
    <property type="entry name" value="P-loop_NTPase"/>
</dbReference>
<dbReference type="Gene3D" id="3.40.50.300">
    <property type="entry name" value="P-loop containing nucleotide triphosphate hydrolases"/>
    <property type="match status" value="1"/>
</dbReference>
<gene>
    <name evidence="4" type="primary">LOC107225854</name>
</gene>
<feature type="compositionally biased region" description="Basic and acidic residues" evidence="1">
    <location>
        <begin position="35"/>
        <end position="51"/>
    </location>
</feature>
<feature type="compositionally biased region" description="Basic and acidic residues" evidence="1">
    <location>
        <begin position="344"/>
        <end position="367"/>
    </location>
</feature>
<feature type="compositionally biased region" description="Polar residues" evidence="1">
    <location>
        <begin position="101"/>
        <end position="115"/>
    </location>
</feature>
<feature type="region of interest" description="Disordered" evidence="1">
    <location>
        <begin position="88"/>
        <end position="117"/>
    </location>
</feature>